<dbReference type="Pfam" id="PF00817">
    <property type="entry name" value="IMS"/>
    <property type="match status" value="1"/>
</dbReference>
<dbReference type="Gene3D" id="3.30.70.270">
    <property type="match status" value="1"/>
</dbReference>
<evidence type="ECO:0000256" key="1">
    <source>
        <dbReference type="ARBA" id="ARBA00010945"/>
    </source>
</evidence>
<keyword evidence="2" id="KW-0227">DNA damage</keyword>
<dbReference type="PANTHER" id="PTHR11076">
    <property type="entry name" value="DNA REPAIR POLYMERASE UMUC / TRANSFERASE FAMILY MEMBER"/>
    <property type="match status" value="1"/>
</dbReference>
<accession>A0A316WFY4</accession>
<dbReference type="PROSITE" id="PS50173">
    <property type="entry name" value="UMUC"/>
    <property type="match status" value="1"/>
</dbReference>
<dbReference type="AlphaFoldDB" id="A0A316WFY4"/>
<dbReference type="CDD" id="cd01700">
    <property type="entry name" value="PolY_Pol_V_umuC"/>
    <property type="match status" value="1"/>
</dbReference>
<keyword evidence="6" id="KW-1185">Reference proteome</keyword>
<feature type="domain" description="UmuC" evidence="4">
    <location>
        <begin position="2"/>
        <end position="185"/>
    </location>
</feature>
<dbReference type="PANTHER" id="PTHR11076:SF33">
    <property type="entry name" value="DNA POLYMERASE KAPPA"/>
    <property type="match status" value="1"/>
</dbReference>
<dbReference type="InterPro" id="IPR017961">
    <property type="entry name" value="DNA_pol_Y-fam_little_finger"/>
</dbReference>
<dbReference type="GO" id="GO:0003887">
    <property type="term" value="F:DNA-directed DNA polymerase activity"/>
    <property type="evidence" value="ECO:0007669"/>
    <property type="project" value="UniProtKB-KW"/>
</dbReference>
<dbReference type="EMBL" id="PPEI02000009">
    <property type="protein sequence ID" value="PWN60029.1"/>
    <property type="molecule type" value="Genomic_DNA"/>
</dbReference>
<dbReference type="RefSeq" id="WP_109623874.1">
    <property type="nucleotide sequence ID" value="NZ_PPEI02000009.1"/>
</dbReference>
<dbReference type="GO" id="GO:0003684">
    <property type="term" value="F:damaged DNA binding"/>
    <property type="evidence" value="ECO:0007669"/>
    <property type="project" value="InterPro"/>
</dbReference>
<keyword evidence="3" id="KW-0742">SOS response</keyword>
<dbReference type="InterPro" id="IPR025188">
    <property type="entry name" value="DUF4113"/>
</dbReference>
<evidence type="ECO:0000259" key="4">
    <source>
        <dbReference type="PROSITE" id="PS50173"/>
    </source>
</evidence>
<dbReference type="Pfam" id="PF11799">
    <property type="entry name" value="IMS_C"/>
    <property type="match status" value="1"/>
</dbReference>
<protein>
    <submittedName>
        <fullName evidence="5">SOS mutagenesis and repair protein UmuC</fullName>
    </submittedName>
</protein>
<dbReference type="Gene3D" id="3.40.1170.60">
    <property type="match status" value="1"/>
</dbReference>
<dbReference type="GO" id="GO:0042276">
    <property type="term" value="P:error-prone translesion synthesis"/>
    <property type="evidence" value="ECO:0007669"/>
    <property type="project" value="TreeGrafter"/>
</dbReference>
<dbReference type="OrthoDB" id="9808813at2"/>
<reference evidence="5" key="1">
    <citation type="submission" date="2018-04" db="EMBL/GenBank/DDBJ databases">
        <title>Draft Genome Sequences of Chryseobacterium lactis NCTC11390T isolated from milk, Chryseobacterium oncorhynchi 701B-08T from rainbow trout, and Chryseobacterium viscerum 687B-08T from diseased fish.</title>
        <authorList>
            <person name="Jeong J.-J."/>
            <person name="Lee Y.J."/>
            <person name="Pathiraja D."/>
            <person name="Park B."/>
            <person name="Choi I.-G."/>
            <person name="Kim K.D."/>
        </authorList>
    </citation>
    <scope>NUCLEOTIDE SEQUENCE [LARGE SCALE GENOMIC DNA]</scope>
    <source>
        <strain evidence="5">701B-08</strain>
    </source>
</reference>
<dbReference type="Proteomes" id="UP000236182">
    <property type="component" value="Unassembled WGS sequence"/>
</dbReference>
<gene>
    <name evidence="5" type="ORF">C1638_020905</name>
</gene>
<name>A0A316WFY4_9FLAO</name>
<keyword evidence="2" id="KW-0741">SOS mutagenesis</keyword>
<dbReference type="InterPro" id="IPR043128">
    <property type="entry name" value="Rev_trsase/Diguanyl_cyclase"/>
</dbReference>
<comment type="caution">
    <text evidence="5">The sequence shown here is derived from an EMBL/GenBank/DDBJ whole genome shotgun (WGS) entry which is preliminary data.</text>
</comment>
<dbReference type="InterPro" id="IPR036775">
    <property type="entry name" value="DNA_pol_Y-fam_lit_finger_sf"/>
</dbReference>
<dbReference type="GO" id="GO:0006281">
    <property type="term" value="P:DNA repair"/>
    <property type="evidence" value="ECO:0007669"/>
    <property type="project" value="InterPro"/>
</dbReference>
<dbReference type="InterPro" id="IPR050116">
    <property type="entry name" value="DNA_polymerase-Y"/>
</dbReference>
<organism evidence="5 6">
    <name type="scientific">Chryseobacterium oncorhynchi</name>
    <dbReference type="NCBI Taxonomy" id="741074"/>
    <lineage>
        <taxon>Bacteria</taxon>
        <taxon>Pseudomonadati</taxon>
        <taxon>Bacteroidota</taxon>
        <taxon>Flavobacteriia</taxon>
        <taxon>Flavobacteriales</taxon>
        <taxon>Weeksellaceae</taxon>
        <taxon>Chryseobacterium group</taxon>
        <taxon>Chryseobacterium</taxon>
    </lineage>
</organism>
<dbReference type="InterPro" id="IPR043502">
    <property type="entry name" value="DNA/RNA_pol_sf"/>
</dbReference>
<dbReference type="SUPFAM" id="SSF100879">
    <property type="entry name" value="Lesion bypass DNA polymerase (Y-family), little finger domain"/>
    <property type="match status" value="1"/>
</dbReference>
<sequence>MIAICDANNFYTTVETLYQVKYRGKPLVVLSNNDGCVIARSAEAKKLGIQMGEPKFRIDHLVKSHGLILRSANFPLYGNLSNRMKSIIEKYSDMVESYSVDESWIYLDGHSNINLKMTEMRDRIFRGLDLPTSIGIAPTKTLAKVANKIVKKYSHELGHVYTIDTPEKIEKALKWISIGDVWGIGRRYEKRFLDYGVKKAIDFVNLPDQFLKKEMGIFGIRMKNELLGIKQYDISYSEPNKQIATTRTFDKGTDDFDFLNERIVTFTSECTKKLRAQKSCCWHITVFLTTNFFRKDLPQYSKSYTVTLPNPYSSSMEIAKYAKKALNKIYKPDFKYKKAGVILSTFVPENERIVSLFDEDSFQKHKPVMDAVDMINSKYGSPKVKLAGMNLKRTWIMKQEFLSTNEILILKA</sequence>
<proteinExistence type="inferred from homology"/>
<dbReference type="Pfam" id="PF13438">
    <property type="entry name" value="DUF4113"/>
    <property type="match status" value="1"/>
</dbReference>
<dbReference type="Gene3D" id="3.30.1490.100">
    <property type="entry name" value="DNA polymerase, Y-family, little finger domain"/>
    <property type="match status" value="1"/>
</dbReference>
<evidence type="ECO:0000256" key="2">
    <source>
        <dbReference type="ARBA" id="ARBA00023199"/>
    </source>
</evidence>
<comment type="similarity">
    <text evidence="1">Belongs to the DNA polymerase type-Y family.</text>
</comment>
<dbReference type="Gene3D" id="1.10.150.20">
    <property type="entry name" value="5' to 3' exonuclease, C-terminal subdomain"/>
    <property type="match status" value="1"/>
</dbReference>
<dbReference type="SUPFAM" id="SSF56672">
    <property type="entry name" value="DNA/RNA polymerases"/>
    <property type="match status" value="1"/>
</dbReference>
<dbReference type="InterPro" id="IPR001126">
    <property type="entry name" value="UmuC"/>
</dbReference>
<evidence type="ECO:0000256" key="3">
    <source>
        <dbReference type="ARBA" id="ARBA00023236"/>
    </source>
</evidence>
<evidence type="ECO:0000313" key="6">
    <source>
        <dbReference type="Proteomes" id="UP000236182"/>
    </source>
</evidence>
<evidence type="ECO:0000313" key="5">
    <source>
        <dbReference type="EMBL" id="PWN60029.1"/>
    </source>
</evidence>
<dbReference type="GO" id="GO:0009432">
    <property type="term" value="P:SOS response"/>
    <property type="evidence" value="ECO:0007669"/>
    <property type="project" value="UniProtKB-KW"/>
</dbReference>